<reference evidence="3 4" key="1">
    <citation type="submission" date="2013-08" db="EMBL/GenBank/DDBJ databases">
        <authorList>
            <person name="Stouthamer R."/>
            <person name="Nunney L."/>
        </authorList>
    </citation>
    <scope>NUCLEOTIDE SEQUENCE [LARGE SCALE GENOMIC DNA]</scope>
    <source>
        <strain evidence="3">Ann-1</strain>
        <strain evidence="4">ann-1</strain>
    </source>
</reference>
<evidence type="ECO:0000313" key="1">
    <source>
        <dbReference type="EMBL" id="AIC09507.1"/>
    </source>
</evidence>
<dbReference type="KEGG" id="xfs:D934_05140"/>
<dbReference type="PATRIC" id="fig|155920.8.peg.1227"/>
<accession>A0A060HAM7</accession>
<dbReference type="RefSeq" id="WP_020850962.1">
    <property type="nucleotide sequence ID" value="NZ_CP006696.1"/>
</dbReference>
<protein>
    <recommendedName>
        <fullName evidence="5">Phage tail protein</fullName>
    </recommendedName>
</protein>
<dbReference type="EMBL" id="CP006696">
    <property type="protein sequence ID" value="AIC09507.1"/>
    <property type="molecule type" value="Genomic_DNA"/>
</dbReference>
<evidence type="ECO:0000313" key="4">
    <source>
        <dbReference type="Proteomes" id="UP000027215"/>
    </source>
</evidence>
<name>A0A060HAM7_XYLFS</name>
<dbReference type="EMBL" id="CP006696">
    <property type="protein sequence ID" value="AIC09962.1"/>
    <property type="molecule type" value="Genomic_DNA"/>
</dbReference>
<organism evidence="3 4">
    <name type="scientific">Xylella fastidiosa subsp. sandyi Ann-1</name>
    <dbReference type="NCBI Taxonomy" id="155920"/>
    <lineage>
        <taxon>Bacteria</taxon>
        <taxon>Pseudomonadati</taxon>
        <taxon>Pseudomonadota</taxon>
        <taxon>Gammaproteobacteria</taxon>
        <taxon>Lysobacterales</taxon>
        <taxon>Lysobacteraceae</taxon>
        <taxon>Xylella</taxon>
    </lineage>
</organism>
<evidence type="ECO:0000313" key="2">
    <source>
        <dbReference type="EMBL" id="AIC09812.1"/>
    </source>
</evidence>
<sequence length="173" mass="19815">MIGIHIHTHSLTAIAQALNATETQMEQALRSAKIKMAAWLRTRSVRGLSDALQLQQKIVRRRLRTYRQRDQMKVWYGLNPVPFLWLKPKATPSGVSALGGRQIKGAFIATVRGKRQVLKRLGRARYPVAVQKADIYAPSMTYIENGLLDTATFEARFYTLFEHELQWRTHTPT</sequence>
<dbReference type="KEGG" id="xfs:D934_06360"/>
<evidence type="ECO:0008006" key="5">
    <source>
        <dbReference type="Google" id="ProtNLM"/>
    </source>
</evidence>
<evidence type="ECO:0000313" key="3">
    <source>
        <dbReference type="EMBL" id="AIC09962.1"/>
    </source>
</evidence>
<gene>
    <name evidence="1" type="ORF">D934_02970</name>
    <name evidence="2" type="ORF">D934_05140</name>
    <name evidence="3" type="ORF">D934_06360</name>
</gene>
<proteinExistence type="predicted"/>
<dbReference type="EMBL" id="CP006696">
    <property type="protein sequence ID" value="AIC09812.1"/>
    <property type="molecule type" value="Genomic_DNA"/>
</dbReference>
<dbReference type="HOGENOM" id="CLU_100926_2_1_6"/>
<dbReference type="AlphaFoldDB" id="A0A060HAM7"/>
<dbReference type="KEGG" id="xfs:D934_02970"/>
<dbReference type="Proteomes" id="UP000027215">
    <property type="component" value="Chromosome"/>
</dbReference>